<dbReference type="GO" id="GO:0005886">
    <property type="term" value="C:plasma membrane"/>
    <property type="evidence" value="ECO:0007669"/>
    <property type="project" value="UniProtKB-SubCell"/>
</dbReference>
<organism evidence="9 10">
    <name type="scientific">Rhodoblastus acidophilus</name>
    <name type="common">Rhodopseudomonas acidophila</name>
    <dbReference type="NCBI Taxonomy" id="1074"/>
    <lineage>
        <taxon>Bacteria</taxon>
        <taxon>Pseudomonadati</taxon>
        <taxon>Pseudomonadota</taxon>
        <taxon>Alphaproteobacteria</taxon>
        <taxon>Hyphomicrobiales</taxon>
        <taxon>Rhodoblastaceae</taxon>
        <taxon>Rhodoblastus</taxon>
    </lineage>
</organism>
<comment type="subcellular location">
    <subcellularLocation>
        <location evidence="1">Cell membrane</location>
        <topology evidence="1">Multi-pass membrane protein</topology>
    </subcellularLocation>
</comment>
<proteinExistence type="predicted"/>
<evidence type="ECO:0000256" key="3">
    <source>
        <dbReference type="ARBA" id="ARBA00022692"/>
    </source>
</evidence>
<dbReference type="PANTHER" id="PTHR14969:SF62">
    <property type="entry name" value="DECAPRENYLPHOSPHORYL-5-PHOSPHORIBOSE PHOSPHATASE RV3807C-RELATED"/>
    <property type="match status" value="1"/>
</dbReference>
<keyword evidence="6 7" id="KW-0472">Membrane</keyword>
<dbReference type="EMBL" id="FYDG01000008">
    <property type="protein sequence ID" value="SNB77501.1"/>
    <property type="molecule type" value="Genomic_DNA"/>
</dbReference>
<dbReference type="RefSeq" id="WP_158255225.1">
    <property type="nucleotide sequence ID" value="NZ_FYDG01000008.1"/>
</dbReference>
<evidence type="ECO:0000259" key="8">
    <source>
        <dbReference type="SMART" id="SM00014"/>
    </source>
</evidence>
<dbReference type="PANTHER" id="PTHR14969">
    <property type="entry name" value="SPHINGOSINE-1-PHOSPHATE PHOSPHOHYDROLASE"/>
    <property type="match status" value="1"/>
</dbReference>
<dbReference type="Proteomes" id="UP000198418">
    <property type="component" value="Unassembled WGS sequence"/>
</dbReference>
<evidence type="ECO:0000313" key="9">
    <source>
        <dbReference type="EMBL" id="SNB77501.1"/>
    </source>
</evidence>
<evidence type="ECO:0000256" key="5">
    <source>
        <dbReference type="ARBA" id="ARBA00022989"/>
    </source>
</evidence>
<protein>
    <submittedName>
        <fullName evidence="9">Membrane-associated phospholipid phosphatase</fullName>
    </submittedName>
</protein>
<sequence length="256" mass="27819">MTRAERFRADLADLTAHWRAPIPRAQPLWPLGLALCVPAVAFLADVSLLFDERVARCARALPRDVVDFFQIVTRFGESHWLFALSVLVFAGAWFARASAVARRARAASGLLAARALYVFTVLADSGLLSQALKHPIGRARPALLDKVGPHHFEFFSTPSIYASFPSGHTITAFATAAALTPFLPRRLRPLPWLAALAIAVSRPIVGAHYPSDVLGGALIGMACAYLTALAFARRKIAFSVAPDSFRPEARGLRLRP</sequence>
<dbReference type="Gene3D" id="1.20.144.10">
    <property type="entry name" value="Phosphatidic acid phosphatase type 2/haloperoxidase"/>
    <property type="match status" value="1"/>
</dbReference>
<evidence type="ECO:0000256" key="6">
    <source>
        <dbReference type="ARBA" id="ARBA00023136"/>
    </source>
</evidence>
<dbReference type="AlphaFoldDB" id="A0A212RXQ3"/>
<accession>A0A212RXQ3</accession>
<dbReference type="SMART" id="SM00014">
    <property type="entry name" value="acidPPc"/>
    <property type="match status" value="1"/>
</dbReference>
<name>A0A212RXQ3_RHOAC</name>
<feature type="transmembrane region" description="Helical" evidence="7">
    <location>
        <begin position="160"/>
        <end position="183"/>
    </location>
</feature>
<dbReference type="InterPro" id="IPR000326">
    <property type="entry name" value="PAP2/HPO"/>
</dbReference>
<keyword evidence="2" id="KW-1003">Cell membrane</keyword>
<dbReference type="InterPro" id="IPR036938">
    <property type="entry name" value="PAP2/HPO_sf"/>
</dbReference>
<feature type="domain" description="Phosphatidic acid phosphatase type 2/haloperoxidase" evidence="8">
    <location>
        <begin position="113"/>
        <end position="228"/>
    </location>
</feature>
<evidence type="ECO:0000256" key="4">
    <source>
        <dbReference type="ARBA" id="ARBA00022801"/>
    </source>
</evidence>
<dbReference type="SUPFAM" id="SSF48317">
    <property type="entry name" value="Acid phosphatase/Vanadium-dependent haloperoxidase"/>
    <property type="match status" value="1"/>
</dbReference>
<dbReference type="Pfam" id="PF01569">
    <property type="entry name" value="PAP2"/>
    <property type="match status" value="1"/>
</dbReference>
<feature type="transmembrane region" description="Helical" evidence="7">
    <location>
        <begin position="28"/>
        <end position="50"/>
    </location>
</feature>
<keyword evidence="10" id="KW-1185">Reference proteome</keyword>
<gene>
    <name evidence="9" type="ORF">SAMN06265338_108145</name>
</gene>
<feature type="transmembrane region" description="Helical" evidence="7">
    <location>
        <begin position="213"/>
        <end position="232"/>
    </location>
</feature>
<feature type="transmembrane region" description="Helical" evidence="7">
    <location>
        <begin position="111"/>
        <end position="132"/>
    </location>
</feature>
<evidence type="ECO:0000256" key="7">
    <source>
        <dbReference type="SAM" id="Phobius"/>
    </source>
</evidence>
<evidence type="ECO:0000313" key="10">
    <source>
        <dbReference type="Proteomes" id="UP000198418"/>
    </source>
</evidence>
<reference evidence="10" key="1">
    <citation type="submission" date="2017-06" db="EMBL/GenBank/DDBJ databases">
        <authorList>
            <person name="Varghese N."/>
            <person name="Submissions S."/>
        </authorList>
    </citation>
    <scope>NUCLEOTIDE SEQUENCE [LARGE SCALE GENOMIC DNA]</scope>
    <source>
        <strain evidence="10">DSM 137</strain>
    </source>
</reference>
<keyword evidence="4" id="KW-0378">Hydrolase</keyword>
<feature type="transmembrane region" description="Helical" evidence="7">
    <location>
        <begin position="190"/>
        <end position="207"/>
    </location>
</feature>
<feature type="transmembrane region" description="Helical" evidence="7">
    <location>
        <begin position="80"/>
        <end position="99"/>
    </location>
</feature>
<dbReference type="GO" id="GO:0016787">
    <property type="term" value="F:hydrolase activity"/>
    <property type="evidence" value="ECO:0007669"/>
    <property type="project" value="UniProtKB-KW"/>
</dbReference>
<dbReference type="OrthoDB" id="9780507at2"/>
<evidence type="ECO:0000256" key="1">
    <source>
        <dbReference type="ARBA" id="ARBA00004651"/>
    </source>
</evidence>
<keyword evidence="5 7" id="KW-1133">Transmembrane helix</keyword>
<evidence type="ECO:0000256" key="2">
    <source>
        <dbReference type="ARBA" id="ARBA00022475"/>
    </source>
</evidence>
<keyword evidence="3 7" id="KW-0812">Transmembrane</keyword>